<dbReference type="STRING" id="55802.TBCH5v1_0381"/>
<name>A0A0S1X983_THEBA</name>
<dbReference type="GeneID" id="26135670"/>
<evidence type="ECO:0000313" key="5">
    <source>
        <dbReference type="EMBL" id="ALM74354.1"/>
    </source>
</evidence>
<evidence type="ECO:0000259" key="4">
    <source>
        <dbReference type="Pfam" id="PF01923"/>
    </source>
</evidence>
<dbReference type="AlphaFoldDB" id="A0A0S1X983"/>
<dbReference type="InterPro" id="IPR036451">
    <property type="entry name" value="CblAdoTrfase-like_sf"/>
</dbReference>
<dbReference type="EMBL" id="CP013050">
    <property type="protein sequence ID" value="ALM74354.1"/>
    <property type="molecule type" value="Genomic_DNA"/>
</dbReference>
<reference evidence="5 6" key="1">
    <citation type="journal article" date="2016" name="Genome Announc.">
        <title>Complete genome sequence of the hyperthermophilic and piezophilic archaeon Thermococcus barophilus Ch5, capable of growth at the expense of hydrogenogenesis from carbon monoxide and formate.</title>
        <authorList>
            <person name="Oger P."/>
            <person name="Sokolova T.G."/>
            <person name="Kozhevnikova D.A."/>
            <person name="Taranov E.A."/>
            <person name="Vannier P."/>
            <person name="Lee H.S."/>
            <person name="Kwon K.K."/>
            <person name="Kang S.G."/>
            <person name="Lee J.H."/>
            <person name="Bonch-Osmolovskaya E.A."/>
            <person name="Lebedinsky A.V."/>
        </authorList>
    </citation>
    <scope>NUCLEOTIDE SEQUENCE [LARGE SCALE GENOMIC DNA]</scope>
    <source>
        <strain evidence="6">Ch5</strain>
    </source>
</reference>
<dbReference type="NCBIfam" id="TIGR00636">
    <property type="entry name" value="PduO_Nterm"/>
    <property type="match status" value="1"/>
</dbReference>
<gene>
    <name evidence="5" type="ORF">TBCH5v1_0381</name>
</gene>
<dbReference type="Proteomes" id="UP000066042">
    <property type="component" value="Chromosome"/>
</dbReference>
<evidence type="ECO:0000256" key="2">
    <source>
        <dbReference type="ARBA" id="ARBA00022741"/>
    </source>
</evidence>
<dbReference type="GO" id="GO:0008817">
    <property type="term" value="F:corrinoid adenosyltransferase activity"/>
    <property type="evidence" value="ECO:0007669"/>
    <property type="project" value="UniProtKB-EC"/>
</dbReference>
<protein>
    <submittedName>
        <fullName evidence="5">Cob(I)yrinic acid a,c-diamide adenosyltransferase</fullName>
        <ecNumber evidence="5">2.5.1.17</ecNumber>
    </submittedName>
</protein>
<evidence type="ECO:0000256" key="1">
    <source>
        <dbReference type="ARBA" id="ARBA00022679"/>
    </source>
</evidence>
<dbReference type="RefSeq" id="WP_056933268.1">
    <property type="nucleotide sequence ID" value="NZ_CP013050.1"/>
</dbReference>
<evidence type="ECO:0000256" key="3">
    <source>
        <dbReference type="ARBA" id="ARBA00022840"/>
    </source>
</evidence>
<accession>A0A0S1X983</accession>
<feature type="domain" description="Cobalamin adenosyltransferase-like" evidence="4">
    <location>
        <begin position="3"/>
        <end position="161"/>
    </location>
</feature>
<dbReference type="SUPFAM" id="SSF89028">
    <property type="entry name" value="Cobalamin adenosyltransferase-like"/>
    <property type="match status" value="1"/>
</dbReference>
<keyword evidence="3" id="KW-0067">ATP-binding</keyword>
<dbReference type="PATRIC" id="fig|55802.8.peg.375"/>
<dbReference type="GO" id="GO:0005524">
    <property type="term" value="F:ATP binding"/>
    <property type="evidence" value="ECO:0007669"/>
    <property type="project" value="UniProtKB-KW"/>
</dbReference>
<dbReference type="Pfam" id="PF01923">
    <property type="entry name" value="Cob_adeno_trans"/>
    <property type="match status" value="1"/>
</dbReference>
<dbReference type="InterPro" id="IPR016030">
    <property type="entry name" value="CblAdoTrfase-like"/>
</dbReference>
<dbReference type="PANTHER" id="PTHR12213">
    <property type="entry name" value="CORRINOID ADENOSYLTRANSFERASE"/>
    <property type="match status" value="1"/>
</dbReference>
<dbReference type="EC" id="2.5.1.17" evidence="5"/>
<evidence type="ECO:0000313" key="6">
    <source>
        <dbReference type="Proteomes" id="UP000066042"/>
    </source>
</evidence>
<proteinExistence type="predicted"/>
<dbReference type="Gene3D" id="1.20.1200.10">
    <property type="entry name" value="Cobalamin adenosyltransferase-like"/>
    <property type="match status" value="1"/>
</dbReference>
<keyword evidence="1 5" id="KW-0808">Transferase</keyword>
<dbReference type="InterPro" id="IPR029499">
    <property type="entry name" value="PduO-typ"/>
</dbReference>
<keyword evidence="2" id="KW-0547">Nucleotide-binding</keyword>
<organism evidence="5 6">
    <name type="scientific">Thermococcus barophilus</name>
    <dbReference type="NCBI Taxonomy" id="55802"/>
    <lineage>
        <taxon>Archaea</taxon>
        <taxon>Methanobacteriati</taxon>
        <taxon>Methanobacteriota</taxon>
        <taxon>Thermococci</taxon>
        <taxon>Thermococcales</taxon>
        <taxon>Thermococcaceae</taxon>
        <taxon>Thermococcus</taxon>
    </lineage>
</organism>
<dbReference type="PANTHER" id="PTHR12213:SF0">
    <property type="entry name" value="CORRINOID ADENOSYLTRANSFERASE MMAB"/>
    <property type="match status" value="1"/>
</dbReference>
<sequence length="174" mass="19633">MPITTRTGDKGTTGIFTGERLAKFSPIIEANGTIDEASSFLGEAKHHIKDEELRGIVEKVQIDLYSLMAEIASKGKYKKIGEKEVEWMESLIKKFENEVQLKAFVIPGSTIASAKLDVCRAIVRRAERKVAGLLLEYGFGEDALKYLNRLSDLLFIMARYIEWKEGKLRYAKAE</sequence>